<evidence type="ECO:0000313" key="2">
    <source>
        <dbReference type="EMBL" id="KAL2285421.1"/>
    </source>
</evidence>
<dbReference type="Pfam" id="PF11991">
    <property type="entry name" value="Trp_DMAT"/>
    <property type="match status" value="1"/>
</dbReference>
<dbReference type="EMBL" id="JBAWTH010000030">
    <property type="protein sequence ID" value="KAL2285421.1"/>
    <property type="molecule type" value="Genomic_DNA"/>
</dbReference>
<dbReference type="Proteomes" id="UP001600888">
    <property type="component" value="Unassembled WGS sequence"/>
</dbReference>
<keyword evidence="3" id="KW-1185">Reference proteome</keyword>
<accession>A0ABR4ESK4</accession>
<dbReference type="CDD" id="cd13929">
    <property type="entry name" value="PT-DMATS_CymD"/>
    <property type="match status" value="1"/>
</dbReference>
<proteinExistence type="predicted"/>
<sequence length="412" mass="45937">MPSVIEATTLEAPLQTVKKPGLNGVLAASAVNGSNHTTSLTVEDVRPPIEHDHSYWWTRCAPLLATLLDNSGSYTPEQKSKHLRIFRDVVIPTLGPPPDRAKVTPMLTIDGSPVEPSWNFQQDSNIVRYSFEPLWDNAGTPENPFPGDLMPTLTPLLRYVSDDVDLRWFNQVWDAWNVTGQEAQAARAKLPPHKSRIPLVFFAFDLKGDKCSLKAYVFPILKHLATGLSTKQLVFDQIRSLQPYGDAFAVPAAKLERFMDTYARGCTAEMIAVDCIDPSKARFKVYGRVKSNSKSIIREVMTLGGAQTDEISLKGVEHALKIWHLLLDEKDGLADDQAKAPRDPQHQHIGICFVFELHPWEERIDVKAHTPWCQTNKSDLHAVANFTEALSTLGWDDHASRFARGAVQAATL</sequence>
<dbReference type="InterPro" id="IPR033964">
    <property type="entry name" value="ABBA"/>
</dbReference>
<dbReference type="PANTHER" id="PTHR40627:SF5">
    <property type="entry name" value="INDOLE PRENYLTRANSFERASE TDIB"/>
    <property type="match status" value="1"/>
</dbReference>
<reference evidence="2 3" key="1">
    <citation type="submission" date="2024-03" db="EMBL/GenBank/DDBJ databases">
        <title>A high-quality draft genome sequence of Diaporthe vaccinii, a causative agent of upright dieback and viscid rot disease in cranberry plants.</title>
        <authorList>
            <person name="Sarrasin M."/>
            <person name="Lang B.F."/>
            <person name="Burger G."/>
        </authorList>
    </citation>
    <scope>NUCLEOTIDE SEQUENCE [LARGE SCALE GENOMIC DNA]</scope>
    <source>
        <strain evidence="2 3">IS7</strain>
    </source>
</reference>
<evidence type="ECO:0000313" key="3">
    <source>
        <dbReference type="Proteomes" id="UP001600888"/>
    </source>
</evidence>
<dbReference type="PANTHER" id="PTHR40627">
    <property type="entry name" value="INDOLE PRENYLTRANSFERASE TDIB-RELATED"/>
    <property type="match status" value="1"/>
</dbReference>
<keyword evidence="1" id="KW-0808">Transferase</keyword>
<dbReference type="NCBIfam" id="TIGR03429">
    <property type="entry name" value="arom_pren_DMATS"/>
    <property type="match status" value="1"/>
</dbReference>
<comment type="caution">
    <text evidence="2">The sequence shown here is derived from an EMBL/GenBank/DDBJ whole genome shotgun (WGS) entry which is preliminary data.</text>
</comment>
<name>A0ABR4ESK4_9PEZI</name>
<evidence type="ECO:0000256" key="1">
    <source>
        <dbReference type="ARBA" id="ARBA00022679"/>
    </source>
</evidence>
<evidence type="ECO:0008006" key="4">
    <source>
        <dbReference type="Google" id="ProtNLM"/>
    </source>
</evidence>
<organism evidence="2 3">
    <name type="scientific">Diaporthe vaccinii</name>
    <dbReference type="NCBI Taxonomy" id="105482"/>
    <lineage>
        <taxon>Eukaryota</taxon>
        <taxon>Fungi</taxon>
        <taxon>Dikarya</taxon>
        <taxon>Ascomycota</taxon>
        <taxon>Pezizomycotina</taxon>
        <taxon>Sordariomycetes</taxon>
        <taxon>Sordariomycetidae</taxon>
        <taxon>Diaporthales</taxon>
        <taxon>Diaporthaceae</taxon>
        <taxon>Diaporthe</taxon>
        <taxon>Diaporthe eres species complex</taxon>
    </lineage>
</organism>
<dbReference type="SFLD" id="SFLDS00036">
    <property type="entry name" value="Aromatic_Prenyltransferase"/>
    <property type="match status" value="1"/>
</dbReference>
<gene>
    <name evidence="2" type="ORF">FJTKL_08105</name>
</gene>
<dbReference type="InterPro" id="IPR017795">
    <property type="entry name" value="ABBA_NscD-like"/>
</dbReference>
<protein>
    <recommendedName>
        <fullName evidence="4">Aromatic prenyltransferase</fullName>
    </recommendedName>
</protein>